<dbReference type="InterPro" id="IPR000241">
    <property type="entry name" value="RlmKL-like_Mtase"/>
</dbReference>
<dbReference type="GO" id="GO:0008168">
    <property type="term" value="F:methyltransferase activity"/>
    <property type="evidence" value="ECO:0007669"/>
    <property type="project" value="UniProtKB-KW"/>
</dbReference>
<protein>
    <recommendedName>
        <fullName evidence="3">Ribosomal RNA large subunit methyltransferase K/L-like methyltransferase domain-containing protein</fullName>
    </recommendedName>
</protein>
<dbReference type="SUPFAM" id="SSF53335">
    <property type="entry name" value="S-adenosyl-L-methionine-dependent methyltransferases"/>
    <property type="match status" value="2"/>
</dbReference>
<reference evidence="4 5" key="1">
    <citation type="journal article" date="2020" name="Biotechnol. Biofuels">
        <title>New insights from the biogas microbiome by comprehensive genome-resolved metagenomics of nearly 1600 species originating from multiple anaerobic digesters.</title>
        <authorList>
            <person name="Campanaro S."/>
            <person name="Treu L."/>
            <person name="Rodriguez-R L.M."/>
            <person name="Kovalovszki A."/>
            <person name="Ziels R.M."/>
            <person name="Maus I."/>
            <person name="Zhu X."/>
            <person name="Kougias P.G."/>
            <person name="Basile A."/>
            <person name="Luo G."/>
            <person name="Schluter A."/>
            <person name="Konstantinidis K.T."/>
            <person name="Angelidaki I."/>
        </authorList>
    </citation>
    <scope>NUCLEOTIDE SEQUENCE [LARGE SCALE GENOMIC DNA]</scope>
    <source>
        <strain evidence="4">AS06rmzACSIP_421</strain>
    </source>
</reference>
<dbReference type="Gene3D" id="3.40.50.150">
    <property type="entry name" value="Vaccinia Virus protein VP39"/>
    <property type="match status" value="1"/>
</dbReference>
<sequence length="388" mass="44888">MRYFFECGSFFDFSHAELSAVFESFDISKDSIHKISNTILLVENNRIKQSQLEEIFNRLGGFIRYGEIIDDLDSFLTPYFESKKVTYGISILGECTLSIKDIQRLANEIKRGFRASKIGVRFILPKQRELNAAQIFNNKILENGFELCIFQNNNENMYGKTLGIQDIYSFVKRDTQRPGVDYEMGVLPQKLARIMCNLSALREGIIWDPFCGSGTILMEAAVLGFDILGTDIDLMALDSLSKNIQWLSKENIIKDTKYNVFQLDINKVERKVLKDLKRTPINAIVCEPFMGPPQKKLLTEFQAKELITDVTKLFNSFFDVINQIAKKGFKIVLILPSYRTKKGWVDINISQFIDKKWEVLNRKYSKGDLKWKRINSIIARNIFILEKR</sequence>
<feature type="domain" description="Ribosomal RNA large subunit methyltransferase K/L-like methyltransferase" evidence="3">
    <location>
        <begin position="185"/>
        <end position="228"/>
    </location>
</feature>
<dbReference type="AlphaFoldDB" id="A0A847EV01"/>
<dbReference type="Proteomes" id="UP000554004">
    <property type="component" value="Unassembled WGS sequence"/>
</dbReference>
<dbReference type="GO" id="GO:0005737">
    <property type="term" value="C:cytoplasm"/>
    <property type="evidence" value="ECO:0007669"/>
    <property type="project" value="TreeGrafter"/>
</dbReference>
<dbReference type="PANTHER" id="PTHR13370:SF3">
    <property type="entry name" value="TRNA (GUANINE(10)-N2)-METHYLTRANSFERASE HOMOLOG"/>
    <property type="match status" value="1"/>
</dbReference>
<organism evidence="4 5">
    <name type="scientific">Candidatus Dojkabacteria bacterium</name>
    <dbReference type="NCBI Taxonomy" id="2099670"/>
    <lineage>
        <taxon>Bacteria</taxon>
        <taxon>Candidatus Dojkabacteria</taxon>
    </lineage>
</organism>
<dbReference type="EMBL" id="JAAZAL010000129">
    <property type="protein sequence ID" value="NLE31348.1"/>
    <property type="molecule type" value="Genomic_DNA"/>
</dbReference>
<proteinExistence type="predicted"/>
<keyword evidence="1" id="KW-0489">Methyltransferase</keyword>
<evidence type="ECO:0000313" key="4">
    <source>
        <dbReference type="EMBL" id="NLE31348.1"/>
    </source>
</evidence>
<comment type="caution">
    <text evidence="4">The sequence shown here is derived from an EMBL/GenBank/DDBJ whole genome shotgun (WGS) entry which is preliminary data.</text>
</comment>
<dbReference type="GO" id="GO:0032259">
    <property type="term" value="P:methylation"/>
    <property type="evidence" value="ECO:0007669"/>
    <property type="project" value="UniProtKB-KW"/>
</dbReference>
<keyword evidence="2" id="KW-0808">Transferase</keyword>
<evidence type="ECO:0000256" key="2">
    <source>
        <dbReference type="ARBA" id="ARBA00022679"/>
    </source>
</evidence>
<name>A0A847EV01_9BACT</name>
<dbReference type="InterPro" id="IPR029063">
    <property type="entry name" value="SAM-dependent_MTases_sf"/>
</dbReference>
<evidence type="ECO:0000259" key="3">
    <source>
        <dbReference type="Pfam" id="PF01170"/>
    </source>
</evidence>
<gene>
    <name evidence="4" type="ORF">GX618_03710</name>
</gene>
<evidence type="ECO:0000313" key="5">
    <source>
        <dbReference type="Proteomes" id="UP000554004"/>
    </source>
</evidence>
<evidence type="ECO:0000256" key="1">
    <source>
        <dbReference type="ARBA" id="ARBA00022603"/>
    </source>
</evidence>
<dbReference type="Pfam" id="PF01170">
    <property type="entry name" value="UPF0020"/>
    <property type="match status" value="1"/>
</dbReference>
<accession>A0A847EV01</accession>
<dbReference type="PANTHER" id="PTHR13370">
    <property type="entry name" value="RNA METHYLASE-RELATED"/>
    <property type="match status" value="1"/>
</dbReference>